<dbReference type="RefSeq" id="WP_067994695.1">
    <property type="nucleotide sequence ID" value="NZ_CP015596.1"/>
</dbReference>
<dbReference type="EMBL" id="CP015596">
    <property type="protein sequence ID" value="ANE79769.1"/>
    <property type="molecule type" value="Genomic_DNA"/>
</dbReference>
<dbReference type="Proteomes" id="UP000077143">
    <property type="component" value="Chromosome"/>
</dbReference>
<name>A0A172UKL5_9MYCO</name>
<gene>
    <name evidence="2" type="ORF">A7U43_10960</name>
</gene>
<protein>
    <recommendedName>
        <fullName evidence="1">DUF4333 domain-containing protein</fullName>
    </recommendedName>
</protein>
<proteinExistence type="predicted"/>
<dbReference type="InterPro" id="IPR025637">
    <property type="entry name" value="DUF4333"/>
</dbReference>
<dbReference type="KEGG" id="madi:A7U43_10960"/>
<accession>A0A172UKL5</accession>
<evidence type="ECO:0000313" key="2">
    <source>
        <dbReference type="EMBL" id="ANE79769.1"/>
    </source>
</evidence>
<keyword evidence="3" id="KW-1185">Reference proteome</keyword>
<evidence type="ECO:0000259" key="1">
    <source>
        <dbReference type="Pfam" id="PF14230"/>
    </source>
</evidence>
<evidence type="ECO:0000313" key="3">
    <source>
        <dbReference type="Proteomes" id="UP000077143"/>
    </source>
</evidence>
<feature type="domain" description="DUF4333" evidence="1">
    <location>
        <begin position="91"/>
        <end position="149"/>
    </location>
</feature>
<dbReference type="AlphaFoldDB" id="A0A172UKL5"/>
<dbReference type="STRING" id="1682113.A7U43_10960"/>
<sequence length="166" mass="17653">MLAPLLLTAAALISCSVPTDRNLTREQLQDQIVEKVTQQSGAPPDSVSCPGDLTATVGASLDCTLADGGQQRRVSVTVGGAEGDRIELHIQQRIAEKTVTEQIADQVNRQIGRAPEWVSCPGDLSADSGATLRCELRDSGQTYGVTVTTVHRGGVTFDIRVDQQPQ</sequence>
<feature type="domain" description="DUF4333" evidence="1">
    <location>
        <begin position="11"/>
        <end position="83"/>
    </location>
</feature>
<dbReference type="Pfam" id="PF14230">
    <property type="entry name" value="DUF4333"/>
    <property type="match status" value="2"/>
</dbReference>
<reference evidence="2 3" key="1">
    <citation type="submission" date="2016-05" db="EMBL/GenBank/DDBJ databases">
        <title>Complete genome sequence of a phthalic acid esters degrading Mycobacterium sp. YC-RL4.</title>
        <authorList>
            <person name="Ren L."/>
            <person name="Fan S."/>
            <person name="Ruth N."/>
            <person name="Jia Y."/>
            <person name="Wang J."/>
            <person name="Qiao C."/>
        </authorList>
    </citation>
    <scope>NUCLEOTIDE SEQUENCE [LARGE SCALE GENOMIC DNA]</scope>
    <source>
        <strain evidence="2 3">YC-RL4</strain>
    </source>
</reference>
<organism evidence="2 3">
    <name type="scientific">Mycobacterium adipatum</name>
    <dbReference type="NCBI Taxonomy" id="1682113"/>
    <lineage>
        <taxon>Bacteria</taxon>
        <taxon>Bacillati</taxon>
        <taxon>Actinomycetota</taxon>
        <taxon>Actinomycetes</taxon>
        <taxon>Mycobacteriales</taxon>
        <taxon>Mycobacteriaceae</taxon>
        <taxon>Mycobacterium</taxon>
    </lineage>
</organism>